<evidence type="ECO:0000313" key="4">
    <source>
        <dbReference type="Proteomes" id="UP001595791"/>
    </source>
</evidence>
<dbReference type="InterPro" id="IPR020011">
    <property type="entry name" value="FimV_C"/>
</dbReference>
<feature type="compositionally biased region" description="Basic and acidic residues" evidence="1">
    <location>
        <begin position="270"/>
        <end position="281"/>
    </location>
</feature>
<feature type="compositionally biased region" description="Pro residues" evidence="1">
    <location>
        <begin position="345"/>
        <end position="354"/>
    </location>
</feature>
<feature type="compositionally biased region" description="Pro residues" evidence="1">
    <location>
        <begin position="362"/>
        <end position="372"/>
    </location>
</feature>
<dbReference type="EMBL" id="JBHSBU010000001">
    <property type="protein sequence ID" value="MFC4158077.1"/>
    <property type="molecule type" value="Genomic_DNA"/>
</dbReference>
<dbReference type="PANTHER" id="PTHR48148:SF3">
    <property type="entry name" value="KERATINOCYTE PROLINE-RICH PROTEIN"/>
    <property type="match status" value="1"/>
</dbReference>
<feature type="region of interest" description="Disordered" evidence="1">
    <location>
        <begin position="94"/>
        <end position="150"/>
    </location>
</feature>
<dbReference type="Proteomes" id="UP001595791">
    <property type="component" value="Unassembled WGS sequence"/>
</dbReference>
<dbReference type="InterPro" id="IPR038440">
    <property type="entry name" value="FimV_C_sf"/>
</dbReference>
<feature type="compositionally biased region" description="Low complexity" evidence="1">
    <location>
        <begin position="324"/>
        <end position="343"/>
    </location>
</feature>
<dbReference type="Pfam" id="PF01476">
    <property type="entry name" value="LysM"/>
    <property type="match status" value="1"/>
</dbReference>
<feature type="domain" description="LysM" evidence="2">
    <location>
        <begin position="148"/>
        <end position="203"/>
    </location>
</feature>
<evidence type="ECO:0000259" key="2">
    <source>
        <dbReference type="PROSITE" id="PS51782"/>
    </source>
</evidence>
<dbReference type="NCBIfam" id="TIGR03505">
    <property type="entry name" value="FimV_core"/>
    <property type="match status" value="1"/>
</dbReference>
<organism evidence="3 4">
    <name type="scientific">Chitinimonas lacunae</name>
    <dbReference type="NCBI Taxonomy" id="1963018"/>
    <lineage>
        <taxon>Bacteria</taxon>
        <taxon>Pseudomonadati</taxon>
        <taxon>Pseudomonadota</taxon>
        <taxon>Betaproteobacteria</taxon>
        <taxon>Neisseriales</taxon>
        <taxon>Chitinibacteraceae</taxon>
        <taxon>Chitinimonas</taxon>
    </lineage>
</organism>
<feature type="compositionally biased region" description="Low complexity" evidence="1">
    <location>
        <begin position="392"/>
        <end position="401"/>
    </location>
</feature>
<accession>A0ABV8MM32</accession>
<feature type="region of interest" description="Disordered" evidence="1">
    <location>
        <begin position="323"/>
        <end position="430"/>
    </location>
</feature>
<dbReference type="Gene3D" id="3.10.350.10">
    <property type="entry name" value="LysM domain"/>
    <property type="match status" value="1"/>
</dbReference>
<dbReference type="Gene3D" id="1.20.58.2200">
    <property type="match status" value="1"/>
</dbReference>
<comment type="caution">
    <text evidence="3">The sequence shown here is derived from an EMBL/GenBank/DDBJ whole genome shotgun (WGS) entry which is preliminary data.</text>
</comment>
<dbReference type="PROSITE" id="PS51782">
    <property type="entry name" value="LYSM"/>
    <property type="match status" value="1"/>
</dbReference>
<feature type="compositionally biased region" description="Pro residues" evidence="1">
    <location>
        <begin position="402"/>
        <end position="423"/>
    </location>
</feature>
<dbReference type="CDD" id="cd00118">
    <property type="entry name" value="LysM"/>
    <property type="match status" value="1"/>
</dbReference>
<keyword evidence="4" id="KW-1185">Reference proteome</keyword>
<proteinExistence type="predicted"/>
<protein>
    <submittedName>
        <fullName evidence="3">FimV/HubP family polar landmark protein</fullName>
    </submittedName>
</protein>
<name>A0ABV8MM32_9NEIS</name>
<feature type="compositionally biased region" description="Pro residues" evidence="1">
    <location>
        <begin position="381"/>
        <end position="391"/>
    </location>
</feature>
<feature type="region of interest" description="Disordered" evidence="1">
    <location>
        <begin position="237"/>
        <end position="282"/>
    </location>
</feature>
<dbReference type="RefSeq" id="WP_378160375.1">
    <property type="nucleotide sequence ID" value="NZ_JBHSBU010000001.1"/>
</dbReference>
<dbReference type="NCBIfam" id="TIGR03504">
    <property type="entry name" value="FimV_Cterm"/>
    <property type="match status" value="1"/>
</dbReference>
<gene>
    <name evidence="3" type="ORF">ACFOW7_01775</name>
</gene>
<evidence type="ECO:0000256" key="1">
    <source>
        <dbReference type="SAM" id="MobiDB-lite"/>
    </source>
</evidence>
<dbReference type="InterPro" id="IPR018392">
    <property type="entry name" value="LysM"/>
</dbReference>
<evidence type="ECO:0000313" key="3">
    <source>
        <dbReference type="EMBL" id="MFC4158077.1"/>
    </source>
</evidence>
<dbReference type="InterPro" id="IPR036779">
    <property type="entry name" value="LysM_dom_sf"/>
</dbReference>
<feature type="compositionally biased region" description="Polar residues" evidence="1">
    <location>
        <begin position="119"/>
        <end position="135"/>
    </location>
</feature>
<reference evidence="4" key="1">
    <citation type="journal article" date="2019" name="Int. J. Syst. Evol. Microbiol.">
        <title>The Global Catalogue of Microorganisms (GCM) 10K type strain sequencing project: providing services to taxonomists for standard genome sequencing and annotation.</title>
        <authorList>
            <consortium name="The Broad Institute Genomics Platform"/>
            <consortium name="The Broad Institute Genome Sequencing Center for Infectious Disease"/>
            <person name="Wu L."/>
            <person name="Ma J."/>
        </authorList>
    </citation>
    <scope>NUCLEOTIDE SEQUENCE [LARGE SCALE GENOMIC DNA]</scope>
    <source>
        <strain evidence="4">LMG 29894</strain>
    </source>
</reference>
<dbReference type="Pfam" id="PF25800">
    <property type="entry name" value="FimV_N"/>
    <property type="match status" value="1"/>
</dbReference>
<sequence length="856" mass="90199">MVSVQPAEVDSLRATLAAPEAFREAQIEYPPSSLGLRFNLEKRANGQYYIAVNSSQSVSEPFLDLLVELKWEGGRVLREYTALLDPQGYVPNKPTEAPIVGAKPTPTKPAVRPADGSRSVDTTGPAQSGSKTTAKPTRPAEDTTAGDGEYTVKAGDTLAGIARSHQVEGVSLEQMLVGLYRANMDAFEGKNMNRLKRGKKLKIPTASELSEIPRAAASQEIRIQAEDWRAYRGKLADAAGASSSGDTGGTGKITAKVEDRTPTASSGSPDKLRLSKGDENSKNLQQKIQALEEENAARQKALNEAQQRVTSLQQNIEKMEKLLAMQNQAGNQAQKNAEQARAPLEPKPVEPPKPAGAEPAKPVDPPKSPETPPAGDGAKPVEPPPLPPPQGETPTAPSAETTPPPPTETPPPPKKPKVFVPPPEPEEESLLDNPMVLVGGAMVGLGLLGGGVFFALRRRKKPSFEDSIITGSDLKSNTVVGNTGGAVISTGVTENSFLTDFSREGLGTIDTDEVDPIAEAEVYMAYGRDAQAEEILKDALARDGSRQEVRLKLLEIYNARKNVAAFNQYAQELYTGTQGQGPLWAQAAEMGRLLDPQNPLYQQANPVNTSAMDKTMVMRAGAAAGMIDTAKLNAPLVETPAVATSATDLDFQLDTPQGGDLDFDLGVTPTPAPAPTPRAAEPAPAVDLADDGLDFQIGDLSPTPAPAPDPADAMLSLDIPLDLGVTPAPAAKPLDLGKTPAPTLPKETPVLEEPAFKGGDLDGGLDFNFDLGDTPSPTPAPAPIAVPAVETVDLGGDADVLDFGSELDDPVTTKIDLARAYIDMGDKEGAREILQEAAVEGNSEQKAAAEALLAQL</sequence>
<dbReference type="InterPro" id="IPR057840">
    <property type="entry name" value="FimV_N"/>
</dbReference>
<dbReference type="InterPro" id="IPR020012">
    <property type="entry name" value="LysM_FimV"/>
</dbReference>
<dbReference type="PANTHER" id="PTHR48148">
    <property type="entry name" value="KERATINOCYTE PROLINE-RICH PROTEIN"/>
    <property type="match status" value="1"/>
</dbReference>